<evidence type="ECO:0000256" key="3">
    <source>
        <dbReference type="ARBA" id="ARBA00022475"/>
    </source>
</evidence>
<sequence length="785" mass="86516">MKDFGKMFSRRYSAVCVSDEEAGVNANLPNQGATNAAATAAAVVATVQKPIQTSAAAAAAATSLPEVDSVAAAAALAALQRAQRRKSLKANRSMKPMDILGSFFDERQPGKHNARSPTRAFLLLAIGFLAITAAVLVKVFQPYDLIFKWKLVMAENGEIFNLWAKPPVDLYIKIYLFNITNAEAFLAGREKLQVEEVGPYVYKELMTHENITFNDNNTMSTTPSHPLVWQEHLSEGRREDDEVVMLNIAMLAISHLTADRNYFFVRLPMQGLFASTKSEPIVRMTAREFMFGFPSTLATLGNTLLPNWISFEKVGLIDRMYDFSTDFETFHTGVPDPAISGLYATYRGETKLPQWEGDHCSNIEYASDGTKFKSFIQPNETVKFFRKSMCRPINLYRDGEERTFGSLKGYNYVFEENAFDNGAINEANKCFCRHGDCQPVGLIDVTDCYYGFPISLSFPHFMNGDVGLVENITGMQPDPEKHSTAFVIQPESGLPLSLSVKVQINMHFKDLQNYPQVSQFSHLTAPMLWFEIMMPKLPDELDTRFNFYLNLLPLVNPLGFWGALVLGVGLLVYAITRATLHMSSFTRQATNISDGKYARANLLQNLTGSGGIIGNGNQVYNPCELKLLDDVPTAKKHVIIRGNSDDEAYQERRQSAYALELEPALSDAESSDEGNESDTVTLSRNSTTSSSCIEVEHDDDICIDCFDDNGLEVTVDAASTSSSSSSKPGAKHQLGVSLASSGYASSPASSSSSANELSGSNSKTGWMPYAHPEKFDGTTGMTKHV</sequence>
<comment type="similarity">
    <text evidence="2">Belongs to the CD36 family.</text>
</comment>
<reference evidence="12" key="1">
    <citation type="journal article" date="1997" name="Nucleic Acids Res.">
        <title>tRNAscan-SE: a program for improved detection of transfer RNA genes in genomic sequence.</title>
        <authorList>
            <person name="Lowe T.M."/>
            <person name="Eddy S.R."/>
        </authorList>
    </citation>
    <scope>NUCLEOTIDE SEQUENCE [LARGE SCALE GENOMIC DNA]</scope>
</reference>
<dbReference type="RefSeq" id="XP_017857852.1">
    <property type="nucleotide sequence ID" value="XM_018002363.1"/>
</dbReference>
<feature type="compositionally biased region" description="Low complexity" evidence="10">
    <location>
        <begin position="740"/>
        <end position="762"/>
    </location>
</feature>
<keyword evidence="8 13" id="KW-0675">Receptor</keyword>
<evidence type="ECO:0000256" key="7">
    <source>
        <dbReference type="ARBA" id="ARBA00023157"/>
    </source>
</evidence>
<evidence type="ECO:0000256" key="11">
    <source>
        <dbReference type="SAM" id="Phobius"/>
    </source>
</evidence>
<accession>A0ABM1NSB6</accession>
<feature type="transmembrane region" description="Helical" evidence="11">
    <location>
        <begin position="120"/>
        <end position="140"/>
    </location>
</feature>
<dbReference type="Pfam" id="PF01130">
    <property type="entry name" value="CD36"/>
    <property type="match status" value="1"/>
</dbReference>
<dbReference type="PRINTS" id="PR01610">
    <property type="entry name" value="CD36ANTIGEN"/>
</dbReference>
<protein>
    <submittedName>
        <fullName evidence="13">Scavenger receptor class B member 1 isoform X1</fullName>
    </submittedName>
</protein>
<name>A0ABM1NSB6_DROAR</name>
<evidence type="ECO:0000256" key="9">
    <source>
        <dbReference type="ARBA" id="ARBA00023180"/>
    </source>
</evidence>
<evidence type="ECO:0000256" key="4">
    <source>
        <dbReference type="ARBA" id="ARBA00022692"/>
    </source>
</evidence>
<dbReference type="Proteomes" id="UP000694904">
    <property type="component" value="Chromosome 3"/>
</dbReference>
<feature type="transmembrane region" description="Helical" evidence="11">
    <location>
        <begin position="558"/>
        <end position="576"/>
    </location>
</feature>
<evidence type="ECO:0000256" key="5">
    <source>
        <dbReference type="ARBA" id="ARBA00022989"/>
    </source>
</evidence>
<keyword evidence="5 11" id="KW-1133">Transmembrane helix</keyword>
<keyword evidence="6 11" id="KW-0472">Membrane</keyword>
<evidence type="ECO:0000256" key="2">
    <source>
        <dbReference type="ARBA" id="ARBA00010532"/>
    </source>
</evidence>
<proteinExistence type="inferred from homology"/>
<dbReference type="InterPro" id="IPR002159">
    <property type="entry name" value="CD36_fam"/>
</dbReference>
<feature type="region of interest" description="Disordered" evidence="10">
    <location>
        <begin position="740"/>
        <end position="785"/>
    </location>
</feature>
<evidence type="ECO:0000313" key="13">
    <source>
        <dbReference type="RefSeq" id="XP_017857852.1"/>
    </source>
</evidence>
<dbReference type="PANTHER" id="PTHR11923">
    <property type="entry name" value="SCAVENGER RECEPTOR CLASS B TYPE-1 SR-B1"/>
    <property type="match status" value="1"/>
</dbReference>
<dbReference type="GeneID" id="108610335"/>
<evidence type="ECO:0000313" key="12">
    <source>
        <dbReference type="Proteomes" id="UP000694904"/>
    </source>
</evidence>
<dbReference type="InterPro" id="IPR005428">
    <property type="entry name" value="CD36/SCARB1/SNMP1"/>
</dbReference>
<reference evidence="12" key="2">
    <citation type="journal article" date="2016" name="G3 (Bethesda)">
        <title>Genome Evolution in Three Species of Cactophilic Drosophila.</title>
        <authorList>
            <person name="Sanchez-Flores A."/>
            <person name="Penazola F."/>
            <person name="Carpinteyro-Ponce J."/>
            <person name="Nazario-Yepiz N."/>
            <person name="Abreu-Goodger C."/>
            <person name="Machado C.A."/>
            <person name="Markow T.A."/>
        </authorList>
    </citation>
    <scope>NUCLEOTIDE SEQUENCE [LARGE SCALE GENOMIC DNA]</scope>
</reference>
<comment type="subcellular location">
    <subcellularLocation>
        <location evidence="1">Cell membrane</location>
        <topology evidence="1">Multi-pass membrane protein</topology>
    </subcellularLocation>
</comment>
<gene>
    <name evidence="13" type="primary">LOC108610335</name>
</gene>
<evidence type="ECO:0000256" key="1">
    <source>
        <dbReference type="ARBA" id="ARBA00004651"/>
    </source>
</evidence>
<keyword evidence="9" id="KW-0325">Glycoprotein</keyword>
<reference evidence="13" key="3">
    <citation type="submission" date="2025-08" db="UniProtKB">
        <authorList>
            <consortium name="RefSeq"/>
        </authorList>
    </citation>
    <scope>IDENTIFICATION</scope>
    <source>
        <tissue evidence="13">Whole organism</tissue>
    </source>
</reference>
<dbReference type="PRINTS" id="PR01609">
    <property type="entry name" value="CD36FAMILY"/>
</dbReference>
<evidence type="ECO:0000256" key="10">
    <source>
        <dbReference type="SAM" id="MobiDB-lite"/>
    </source>
</evidence>
<evidence type="ECO:0000256" key="8">
    <source>
        <dbReference type="ARBA" id="ARBA00023170"/>
    </source>
</evidence>
<keyword evidence="4 11" id="KW-0812">Transmembrane</keyword>
<keyword evidence="12" id="KW-1185">Reference proteome</keyword>
<feature type="region of interest" description="Disordered" evidence="10">
    <location>
        <begin position="663"/>
        <end position="690"/>
    </location>
</feature>
<keyword evidence="7" id="KW-1015">Disulfide bond</keyword>
<keyword evidence="3" id="KW-1003">Cell membrane</keyword>
<organism evidence="12 13">
    <name type="scientific">Drosophila arizonae</name>
    <name type="common">Fruit fly</name>
    <dbReference type="NCBI Taxonomy" id="7263"/>
    <lineage>
        <taxon>Eukaryota</taxon>
        <taxon>Metazoa</taxon>
        <taxon>Ecdysozoa</taxon>
        <taxon>Arthropoda</taxon>
        <taxon>Hexapoda</taxon>
        <taxon>Insecta</taxon>
        <taxon>Pterygota</taxon>
        <taxon>Neoptera</taxon>
        <taxon>Endopterygota</taxon>
        <taxon>Diptera</taxon>
        <taxon>Brachycera</taxon>
        <taxon>Muscomorpha</taxon>
        <taxon>Ephydroidea</taxon>
        <taxon>Drosophilidae</taxon>
        <taxon>Drosophila</taxon>
    </lineage>
</organism>
<feature type="compositionally biased region" description="Polar residues" evidence="10">
    <location>
        <begin position="677"/>
        <end position="690"/>
    </location>
</feature>
<evidence type="ECO:0000256" key="6">
    <source>
        <dbReference type="ARBA" id="ARBA00023136"/>
    </source>
</evidence>
<dbReference type="PANTHER" id="PTHR11923:SF67">
    <property type="entry name" value="RE68569P"/>
    <property type="match status" value="1"/>
</dbReference>